<evidence type="ECO:0000259" key="2">
    <source>
        <dbReference type="Pfam" id="PF00675"/>
    </source>
</evidence>
<evidence type="ECO:0000256" key="1">
    <source>
        <dbReference type="ARBA" id="ARBA00007261"/>
    </source>
</evidence>
<evidence type="ECO:0008006" key="5">
    <source>
        <dbReference type="Google" id="ProtNLM"/>
    </source>
</evidence>
<dbReference type="EMBL" id="MN739374">
    <property type="protein sequence ID" value="QHT01484.1"/>
    <property type="molecule type" value="Genomic_DNA"/>
</dbReference>
<proteinExistence type="inferred from homology"/>
<protein>
    <recommendedName>
        <fullName evidence="5">Peptidase M16 N-terminal domain-containing protein</fullName>
    </recommendedName>
</protein>
<dbReference type="PANTHER" id="PTHR11851:SF49">
    <property type="entry name" value="MITOCHONDRIAL-PROCESSING PEPTIDASE SUBUNIT ALPHA"/>
    <property type="match status" value="1"/>
</dbReference>
<dbReference type="InterPro" id="IPR007863">
    <property type="entry name" value="Peptidase_M16_C"/>
</dbReference>
<organism evidence="4">
    <name type="scientific">viral metagenome</name>
    <dbReference type="NCBI Taxonomy" id="1070528"/>
    <lineage>
        <taxon>unclassified sequences</taxon>
        <taxon>metagenomes</taxon>
        <taxon>organismal metagenomes</taxon>
    </lineage>
</organism>
<dbReference type="InterPro" id="IPR011249">
    <property type="entry name" value="Metalloenz_LuxS/M16"/>
</dbReference>
<comment type="similarity">
    <text evidence="1">Belongs to the peptidase M16 family.</text>
</comment>
<dbReference type="PROSITE" id="PS00143">
    <property type="entry name" value="INSULINASE"/>
    <property type="match status" value="1"/>
</dbReference>
<dbReference type="Gene3D" id="3.30.830.10">
    <property type="entry name" value="Metalloenzyme, LuxS/M16 peptidase-like"/>
    <property type="match status" value="2"/>
</dbReference>
<dbReference type="GO" id="GO:0006508">
    <property type="term" value="P:proteolysis"/>
    <property type="evidence" value="ECO:0007669"/>
    <property type="project" value="InterPro"/>
</dbReference>
<name>A0A6C0CD54_9ZZZZ</name>
<accession>A0A6C0CD54</accession>
<dbReference type="InterPro" id="IPR001431">
    <property type="entry name" value="Pept_M16_Zn_BS"/>
</dbReference>
<dbReference type="AlphaFoldDB" id="A0A6C0CD54"/>
<dbReference type="Pfam" id="PF00675">
    <property type="entry name" value="Peptidase_M16"/>
    <property type="match status" value="1"/>
</dbReference>
<dbReference type="SUPFAM" id="SSF63411">
    <property type="entry name" value="LuxS/MPP-like metallohydrolase"/>
    <property type="match status" value="2"/>
</dbReference>
<dbReference type="PANTHER" id="PTHR11851">
    <property type="entry name" value="METALLOPROTEASE"/>
    <property type="match status" value="1"/>
</dbReference>
<feature type="domain" description="Peptidase M16 C-terminal" evidence="3">
    <location>
        <begin position="170"/>
        <end position="352"/>
    </location>
</feature>
<reference evidence="4" key="1">
    <citation type="journal article" date="2020" name="Nature">
        <title>Giant virus diversity and host interactions through global metagenomics.</title>
        <authorList>
            <person name="Schulz F."/>
            <person name="Roux S."/>
            <person name="Paez-Espino D."/>
            <person name="Jungbluth S."/>
            <person name="Walsh D.A."/>
            <person name="Denef V.J."/>
            <person name="McMahon K.D."/>
            <person name="Konstantinidis K.T."/>
            <person name="Eloe-Fadrosh E.A."/>
            <person name="Kyrpides N.C."/>
            <person name="Woyke T."/>
        </authorList>
    </citation>
    <scope>NUCLEOTIDE SEQUENCE</scope>
    <source>
        <strain evidence="4">GVMAG-M-3300020192-26</strain>
    </source>
</reference>
<dbReference type="Pfam" id="PF05193">
    <property type="entry name" value="Peptidase_M16_C"/>
    <property type="match status" value="1"/>
</dbReference>
<dbReference type="InterPro" id="IPR011765">
    <property type="entry name" value="Pept_M16_N"/>
</dbReference>
<feature type="domain" description="Peptidase M16 N-terminal" evidence="2">
    <location>
        <begin position="16"/>
        <end position="160"/>
    </location>
</feature>
<evidence type="ECO:0000313" key="4">
    <source>
        <dbReference type="EMBL" id="QHT01484.1"/>
    </source>
</evidence>
<dbReference type="GO" id="GO:0046872">
    <property type="term" value="F:metal ion binding"/>
    <property type="evidence" value="ECO:0007669"/>
    <property type="project" value="InterPro"/>
</dbReference>
<dbReference type="InterPro" id="IPR050361">
    <property type="entry name" value="MPP/UQCRC_Complex"/>
</dbReference>
<evidence type="ECO:0000259" key="3">
    <source>
        <dbReference type="Pfam" id="PF05193"/>
    </source>
</evidence>
<dbReference type="GO" id="GO:0004222">
    <property type="term" value="F:metalloendopeptidase activity"/>
    <property type="evidence" value="ECO:0007669"/>
    <property type="project" value="InterPro"/>
</dbReference>
<sequence>MKCIKKKLDNGMIVALVPMKRAEIVTVGFFIKAGSRNENEHNNGIAHFLEHMMFGGTTKRPHEKLFQLLDGMGSEYNAVTTTEHTYYYVNGVASDLKKIVDVVLDIYINPVFNPTRIKKESKVIIEEMRLREDSPHTRLYYQMHEKVFADTSLCKRIIGTEESVLNLRQSDFIQFRKELYIPKNTVFVISGDFTPDQISPLLDRTFNTLNNPARNSVDAFPQTFLDEKPRILKSMHSQKKPYVHIDRNDSVSQAYVLLFFPLYNLYKTNEQEINMISNILSSGFSSRLFTALRINNGMTYSIGSYPIVYNDAGLFVIEMAIHPDELKKGIKTTLKELKKLRTSEIDLDEYKKVGTIIKNESIFSSSQPVDWFTYYGLNFLYNRNFDPNLKGNSQISRKVNRKDITQVAQQIFDKKKINLFLFGNIPDEDFDFMKL</sequence>